<accession>A0A2A9P108</accession>
<feature type="compositionally biased region" description="Pro residues" evidence="1">
    <location>
        <begin position="220"/>
        <end position="230"/>
    </location>
</feature>
<feature type="region of interest" description="Disordered" evidence="1">
    <location>
        <begin position="1"/>
        <end position="232"/>
    </location>
</feature>
<evidence type="ECO:0008006" key="4">
    <source>
        <dbReference type="Google" id="ProtNLM"/>
    </source>
</evidence>
<feature type="compositionally biased region" description="Basic and acidic residues" evidence="1">
    <location>
        <begin position="121"/>
        <end position="136"/>
    </location>
</feature>
<reference evidence="2 3" key="1">
    <citation type="submission" date="2014-02" db="EMBL/GenBank/DDBJ databases">
        <title>Transposable element dynamics among asymbiotic and ectomycorrhizal Amanita fungi.</title>
        <authorList>
            <consortium name="DOE Joint Genome Institute"/>
            <person name="Hess J."/>
            <person name="Skrede I."/>
            <person name="Wolfe B."/>
            <person name="LaButti K."/>
            <person name="Ohm R.A."/>
            <person name="Grigoriev I.V."/>
            <person name="Pringle A."/>
        </authorList>
    </citation>
    <scope>NUCLEOTIDE SEQUENCE [LARGE SCALE GENOMIC DNA]</scope>
    <source>
        <strain evidence="2 3">SKay4041</strain>
    </source>
</reference>
<dbReference type="PANTHER" id="PTHR13621:SF2">
    <property type="entry name" value="PROLINE-RICH PROTEIN PRCC"/>
    <property type="match status" value="1"/>
</dbReference>
<dbReference type="PANTHER" id="PTHR13621">
    <property type="entry name" value="PROLINE-RICH PROTEIN PRCC"/>
    <property type="match status" value="1"/>
</dbReference>
<dbReference type="InterPro" id="IPR018800">
    <property type="entry name" value="PRCC"/>
</dbReference>
<feature type="compositionally biased region" description="Basic and acidic residues" evidence="1">
    <location>
        <begin position="357"/>
        <end position="368"/>
    </location>
</feature>
<evidence type="ECO:0000313" key="3">
    <source>
        <dbReference type="Proteomes" id="UP000242287"/>
    </source>
</evidence>
<evidence type="ECO:0000256" key="1">
    <source>
        <dbReference type="SAM" id="MobiDB-lite"/>
    </source>
</evidence>
<feature type="compositionally biased region" description="Polar residues" evidence="1">
    <location>
        <begin position="105"/>
        <end position="114"/>
    </location>
</feature>
<dbReference type="Pfam" id="PF10253">
    <property type="entry name" value="PRCC"/>
    <property type="match status" value="1"/>
</dbReference>
<protein>
    <recommendedName>
        <fullName evidence="4">Mitotic checkpoint regulator, MAD2B-interacting-domain-containing protein</fullName>
    </recommendedName>
</protein>
<evidence type="ECO:0000313" key="2">
    <source>
        <dbReference type="EMBL" id="PFH54316.1"/>
    </source>
</evidence>
<feature type="region of interest" description="Disordered" evidence="1">
    <location>
        <begin position="357"/>
        <end position="379"/>
    </location>
</feature>
<feature type="region of interest" description="Disordered" evidence="1">
    <location>
        <begin position="304"/>
        <end position="330"/>
    </location>
</feature>
<feature type="compositionally biased region" description="Low complexity" evidence="1">
    <location>
        <begin position="190"/>
        <end position="204"/>
    </location>
</feature>
<dbReference type="Proteomes" id="UP000242287">
    <property type="component" value="Unassembled WGS sequence"/>
</dbReference>
<dbReference type="OrthoDB" id="2555634at2759"/>
<keyword evidence="3" id="KW-1185">Reference proteome</keyword>
<dbReference type="GO" id="GO:0005634">
    <property type="term" value="C:nucleus"/>
    <property type="evidence" value="ECO:0007669"/>
    <property type="project" value="TreeGrafter"/>
</dbReference>
<feature type="compositionally biased region" description="Low complexity" evidence="1">
    <location>
        <begin position="137"/>
        <end position="149"/>
    </location>
</feature>
<dbReference type="EMBL" id="KZ301970">
    <property type="protein sequence ID" value="PFH54316.1"/>
    <property type="molecule type" value="Genomic_DNA"/>
</dbReference>
<dbReference type="STRING" id="703135.A0A2A9P108"/>
<organism evidence="2 3">
    <name type="scientific">Amanita thiersii Skay4041</name>
    <dbReference type="NCBI Taxonomy" id="703135"/>
    <lineage>
        <taxon>Eukaryota</taxon>
        <taxon>Fungi</taxon>
        <taxon>Dikarya</taxon>
        <taxon>Basidiomycota</taxon>
        <taxon>Agaricomycotina</taxon>
        <taxon>Agaricomycetes</taxon>
        <taxon>Agaricomycetidae</taxon>
        <taxon>Agaricales</taxon>
        <taxon>Pluteineae</taxon>
        <taxon>Amanitaceae</taxon>
        <taxon>Amanita</taxon>
    </lineage>
</organism>
<name>A0A2A9P108_9AGAR</name>
<proteinExistence type="predicted"/>
<gene>
    <name evidence="2" type="ORF">AMATHDRAFT_186209</name>
</gene>
<sequence length="379" mass="40744">MLGLELYGSDNDSETENAQAKPSPTPTPKLKRPKKITIGLPSLPSSQNNEDSDELADRPSTKKARTAGAGASSLLSMLPAPKNANPVRTVPERVLGSKTGPGLVFNTSRASLSKPSPAVEETAREQEQNLEDDRLKLTTSTPTFLPPSLARGKANISLEDDGKPFSKAPPLSDTPSVDFFSLGMTGPDCSVSSTSNSSNPRSSSGAPLPKFSAAPEVPTFEPPEPTPNDPYPGYYQLPSGAWAAHDPTYYATFLKKWQSDYDAHVRVLEKGVAKGFEGYENAAVTEVDTAKEMERARIEIKEREERKAVTKGAGAGPSAPKMKITASKMSGIARTRHQLATLLRDAYENREALEEKIAEGRRNRKEAGNKYGESIVGSA</sequence>
<dbReference type="AlphaFoldDB" id="A0A2A9P108"/>